<protein>
    <submittedName>
        <fullName evidence="2">Uncharacterized protein</fullName>
    </submittedName>
</protein>
<feature type="compositionally biased region" description="Low complexity" evidence="1">
    <location>
        <begin position="503"/>
        <end position="522"/>
    </location>
</feature>
<feature type="region of interest" description="Disordered" evidence="1">
    <location>
        <begin position="434"/>
        <end position="522"/>
    </location>
</feature>
<dbReference type="STRING" id="48709.A0A1D2NJ02"/>
<feature type="compositionally biased region" description="Low complexity" evidence="1">
    <location>
        <begin position="482"/>
        <end position="492"/>
    </location>
</feature>
<feature type="region of interest" description="Disordered" evidence="1">
    <location>
        <begin position="275"/>
        <end position="295"/>
    </location>
</feature>
<name>A0A1D2NJ02_ORCCI</name>
<dbReference type="EMBL" id="LJIJ01000027">
    <property type="protein sequence ID" value="ODN05258.1"/>
    <property type="molecule type" value="Genomic_DNA"/>
</dbReference>
<feature type="compositionally biased region" description="Polar residues" evidence="1">
    <location>
        <begin position="781"/>
        <end position="801"/>
    </location>
</feature>
<feature type="compositionally biased region" description="Basic and acidic residues" evidence="1">
    <location>
        <begin position="632"/>
        <end position="644"/>
    </location>
</feature>
<feature type="compositionally biased region" description="Basic and acidic residues" evidence="1">
    <location>
        <begin position="660"/>
        <end position="682"/>
    </location>
</feature>
<sequence length="819" mass="87628">MSIPANFAHLQQSPVMLPGGHKMVPIKLVTLPKQTGGQLQTIPIGNATSNRSSPNLLEAVNIVANAGSRSSSPKTTLIGNSVQSTPLNLSSMSLPVGSNLHFVPISVSSASGTTGNVKVLMTQPIKMQQAGIPQSMVVKSVLMGNQPTTIRVIRPANRQDPISIQTLIKQPEQQPKKDILRPKSDIPATIAASAASMVVKNEFTVQTEPLFKKLDGVEIVDTGSPLNNDELPFEADIIHDEKDLADVLAAEAKNEIIPVENCTNFHVGIKTSSNVNPSTTKVSSGSAGVSSMNAGTSSTVVHNHVSTTKKVPNSNKEELPTPDSPVAVMRVTSPLFTYSAKVSNSRSSVSRSPIPLEPDGPDLHGEDPEIINSFLRSSTNSRLHVKSTTTNNSTDTKITSSDVLPDHTYNMSAGMNCNANNIEQELSIEIPPMELEGTGLSPSQNPPEEKRCTRSTRSNTRLSPDITAFMSDTPKPTKLSAKPDSLSLKNSPKPSPTGSLKVLSPTPSSLTITPSTSTRSSPILHNQHQVNASNAAATINAVALGIIDKIQGNSTGSNAKNSRLLKQSGANKRKRQESDSSSASRDENIEEKAEIDLNSRPGKRKCSENAAEMIKVCIGVEDSPKRNVSTVKKTDETKVKETKGKRTMATVAEDDDDVDSEKSFPRGRSERSSRESSEDRSSSRGSSAQRIVSSEKSKPGKEEEVQKELKTSRLNSRTGKDSVAKSKNQSGRVSPHQSSTPAKKAKLSGKVTAKRPNRPNSKDKSPLTPAKTRTNVRKDIVTSQAAVEKNATTTPSANPENENARRKTRSSAAGKRHAT</sequence>
<evidence type="ECO:0000313" key="3">
    <source>
        <dbReference type="Proteomes" id="UP000094527"/>
    </source>
</evidence>
<proteinExistence type="predicted"/>
<evidence type="ECO:0000256" key="1">
    <source>
        <dbReference type="SAM" id="MobiDB-lite"/>
    </source>
</evidence>
<feature type="region of interest" description="Disordered" evidence="1">
    <location>
        <begin position="551"/>
        <end position="819"/>
    </location>
</feature>
<feature type="compositionally biased region" description="Basic and acidic residues" evidence="1">
    <location>
        <begin position="584"/>
        <end position="597"/>
    </location>
</feature>
<feature type="compositionally biased region" description="Basic and acidic residues" evidence="1">
    <location>
        <begin position="693"/>
        <end position="711"/>
    </location>
</feature>
<dbReference type="OrthoDB" id="8251779at2759"/>
<feature type="compositionally biased region" description="Low complexity" evidence="1">
    <location>
        <begin position="343"/>
        <end position="352"/>
    </location>
</feature>
<reference evidence="2 3" key="1">
    <citation type="journal article" date="2016" name="Genome Biol. Evol.">
        <title>Gene Family Evolution Reflects Adaptation to Soil Environmental Stressors in the Genome of the Collembolan Orchesella cincta.</title>
        <authorList>
            <person name="Faddeeva-Vakhrusheva A."/>
            <person name="Derks M.F."/>
            <person name="Anvar S.Y."/>
            <person name="Agamennone V."/>
            <person name="Suring W."/>
            <person name="Smit S."/>
            <person name="van Straalen N.M."/>
            <person name="Roelofs D."/>
        </authorList>
    </citation>
    <scope>NUCLEOTIDE SEQUENCE [LARGE SCALE GENOMIC DNA]</scope>
    <source>
        <tissue evidence="2">Mixed pool</tissue>
    </source>
</reference>
<keyword evidence="3" id="KW-1185">Reference proteome</keyword>
<accession>A0A1D2NJ02</accession>
<feature type="compositionally biased region" description="Basic residues" evidence="1">
    <location>
        <begin position="806"/>
        <end position="819"/>
    </location>
</feature>
<dbReference type="AlphaFoldDB" id="A0A1D2NJ02"/>
<feature type="region of interest" description="Disordered" evidence="1">
    <location>
        <begin position="343"/>
        <end position="364"/>
    </location>
</feature>
<feature type="compositionally biased region" description="Polar residues" evidence="1">
    <location>
        <begin position="551"/>
        <end position="570"/>
    </location>
</feature>
<gene>
    <name evidence="2" type="ORF">Ocin01_01445</name>
</gene>
<feature type="compositionally biased region" description="Polar residues" evidence="1">
    <location>
        <begin position="725"/>
        <end position="741"/>
    </location>
</feature>
<evidence type="ECO:0000313" key="2">
    <source>
        <dbReference type="EMBL" id="ODN05258.1"/>
    </source>
</evidence>
<organism evidence="2 3">
    <name type="scientific">Orchesella cincta</name>
    <name type="common">Springtail</name>
    <name type="synonym">Podura cincta</name>
    <dbReference type="NCBI Taxonomy" id="48709"/>
    <lineage>
        <taxon>Eukaryota</taxon>
        <taxon>Metazoa</taxon>
        <taxon>Ecdysozoa</taxon>
        <taxon>Arthropoda</taxon>
        <taxon>Hexapoda</taxon>
        <taxon>Collembola</taxon>
        <taxon>Entomobryomorpha</taxon>
        <taxon>Entomobryoidea</taxon>
        <taxon>Orchesellidae</taxon>
        <taxon>Orchesellinae</taxon>
        <taxon>Orchesella</taxon>
    </lineage>
</organism>
<feature type="compositionally biased region" description="Basic residues" evidence="1">
    <location>
        <begin position="743"/>
        <end position="757"/>
    </location>
</feature>
<dbReference type="Proteomes" id="UP000094527">
    <property type="component" value="Unassembled WGS sequence"/>
</dbReference>
<comment type="caution">
    <text evidence="2">The sequence shown here is derived from an EMBL/GenBank/DDBJ whole genome shotgun (WGS) entry which is preliminary data.</text>
</comment>